<organism evidence="1 2">
    <name type="scientific">Hyalomma asiaticum</name>
    <name type="common">Tick</name>
    <dbReference type="NCBI Taxonomy" id="266040"/>
    <lineage>
        <taxon>Eukaryota</taxon>
        <taxon>Metazoa</taxon>
        <taxon>Ecdysozoa</taxon>
        <taxon>Arthropoda</taxon>
        <taxon>Chelicerata</taxon>
        <taxon>Arachnida</taxon>
        <taxon>Acari</taxon>
        <taxon>Parasitiformes</taxon>
        <taxon>Ixodida</taxon>
        <taxon>Ixodoidea</taxon>
        <taxon>Ixodidae</taxon>
        <taxon>Hyalomminae</taxon>
        <taxon>Hyalomma</taxon>
    </lineage>
</organism>
<name>A0ACB7SQA7_HYAAI</name>
<comment type="caution">
    <text evidence="1">The sequence shown here is derived from an EMBL/GenBank/DDBJ whole genome shotgun (WGS) entry which is preliminary data.</text>
</comment>
<protein>
    <submittedName>
        <fullName evidence="1">Uncharacterized protein</fullName>
    </submittedName>
</protein>
<accession>A0ACB7SQA7</accession>
<reference evidence="1" key="1">
    <citation type="submission" date="2020-05" db="EMBL/GenBank/DDBJ databases">
        <title>Large-scale comparative analyses of tick genomes elucidate their genetic diversity and vector capacities.</title>
        <authorList>
            <person name="Jia N."/>
            <person name="Wang J."/>
            <person name="Shi W."/>
            <person name="Du L."/>
            <person name="Sun Y."/>
            <person name="Zhan W."/>
            <person name="Jiang J."/>
            <person name="Wang Q."/>
            <person name="Zhang B."/>
            <person name="Ji P."/>
            <person name="Sakyi L.B."/>
            <person name="Cui X."/>
            <person name="Yuan T."/>
            <person name="Jiang B."/>
            <person name="Yang W."/>
            <person name="Lam T.T.-Y."/>
            <person name="Chang Q."/>
            <person name="Ding S."/>
            <person name="Wang X."/>
            <person name="Zhu J."/>
            <person name="Ruan X."/>
            <person name="Zhao L."/>
            <person name="Wei J."/>
            <person name="Que T."/>
            <person name="Du C."/>
            <person name="Cheng J."/>
            <person name="Dai P."/>
            <person name="Han X."/>
            <person name="Huang E."/>
            <person name="Gao Y."/>
            <person name="Liu J."/>
            <person name="Shao H."/>
            <person name="Ye R."/>
            <person name="Li L."/>
            <person name="Wei W."/>
            <person name="Wang X."/>
            <person name="Wang C."/>
            <person name="Yang T."/>
            <person name="Huo Q."/>
            <person name="Li W."/>
            <person name="Guo W."/>
            <person name="Chen H."/>
            <person name="Zhou L."/>
            <person name="Ni X."/>
            <person name="Tian J."/>
            <person name="Zhou Y."/>
            <person name="Sheng Y."/>
            <person name="Liu T."/>
            <person name="Pan Y."/>
            <person name="Xia L."/>
            <person name="Li J."/>
            <person name="Zhao F."/>
            <person name="Cao W."/>
        </authorList>
    </citation>
    <scope>NUCLEOTIDE SEQUENCE</scope>
    <source>
        <strain evidence="1">Hyas-2018</strain>
    </source>
</reference>
<evidence type="ECO:0000313" key="2">
    <source>
        <dbReference type="Proteomes" id="UP000821845"/>
    </source>
</evidence>
<evidence type="ECO:0000313" key="1">
    <source>
        <dbReference type="EMBL" id="KAH6937382.1"/>
    </source>
</evidence>
<dbReference type="Proteomes" id="UP000821845">
    <property type="component" value="Chromosome 3"/>
</dbReference>
<keyword evidence="2" id="KW-1185">Reference proteome</keyword>
<proteinExistence type="predicted"/>
<dbReference type="EMBL" id="CM023483">
    <property type="protein sequence ID" value="KAH6937382.1"/>
    <property type="molecule type" value="Genomic_DNA"/>
</dbReference>
<gene>
    <name evidence="1" type="ORF">HPB50_027526</name>
</gene>
<sequence>MLSAIHLLAYSWQQVEPAAIQNCFARAHFVLPAQQVSPSEADATEEDINDSDCEALIAEVLARQGGGDRVPFATFRDVDKDVETCEDLSDSDIVNSVCGKLPSTSDDEEEDDNYNAELENVPCPSVAEAARALEVMRMFAEKKILMDKLAVHLDGFEAAVVAARLPKWQTRVTDFWRPISAE</sequence>